<dbReference type="InterPro" id="IPR050397">
    <property type="entry name" value="Env_Response_Regulators"/>
</dbReference>
<evidence type="ECO:0000313" key="6">
    <source>
        <dbReference type="Proteomes" id="UP000612362"/>
    </source>
</evidence>
<dbReference type="GO" id="GO:0003700">
    <property type="term" value="F:DNA-binding transcription factor activity"/>
    <property type="evidence" value="ECO:0007669"/>
    <property type="project" value="TreeGrafter"/>
</dbReference>
<keyword evidence="3" id="KW-0804">Transcription</keyword>
<dbReference type="InterPro" id="IPR018490">
    <property type="entry name" value="cNMP-bd_dom_sf"/>
</dbReference>
<dbReference type="InterPro" id="IPR036390">
    <property type="entry name" value="WH_DNA-bd_sf"/>
</dbReference>
<dbReference type="SUPFAM" id="SSF46785">
    <property type="entry name" value="Winged helix' DNA-binding domain"/>
    <property type="match status" value="1"/>
</dbReference>
<dbReference type="Proteomes" id="UP000612362">
    <property type="component" value="Unassembled WGS sequence"/>
</dbReference>
<gene>
    <name evidence="5" type="ORF">KSX_12640</name>
</gene>
<protein>
    <recommendedName>
        <fullName evidence="4">HTH crp-type domain-containing protein</fullName>
    </recommendedName>
</protein>
<dbReference type="Gene3D" id="1.10.10.10">
    <property type="entry name" value="Winged helix-like DNA-binding domain superfamily/Winged helix DNA-binding domain"/>
    <property type="match status" value="1"/>
</dbReference>
<name>A0A8J3HTQ2_9CHLR</name>
<evidence type="ECO:0000256" key="2">
    <source>
        <dbReference type="ARBA" id="ARBA00023125"/>
    </source>
</evidence>
<organism evidence="5 6">
    <name type="scientific">Ktedonospora formicarum</name>
    <dbReference type="NCBI Taxonomy" id="2778364"/>
    <lineage>
        <taxon>Bacteria</taxon>
        <taxon>Bacillati</taxon>
        <taxon>Chloroflexota</taxon>
        <taxon>Ktedonobacteria</taxon>
        <taxon>Ktedonobacterales</taxon>
        <taxon>Ktedonobacteraceae</taxon>
        <taxon>Ktedonospora</taxon>
    </lineage>
</organism>
<keyword evidence="6" id="KW-1185">Reference proteome</keyword>
<dbReference type="AlphaFoldDB" id="A0A8J3HTQ2"/>
<sequence length="170" mass="19188">MQLYYLSTDGRKLVLVTPESGTCFGLSIQPTNQTHQSFAECLSPSRIYTFNKLELEPLLSQRPAITLALLSSLEQRLFSIEKQLIDTTFKSVLARLASLLLQIAQAHPHEHESLVVTGLTHEELAERLGVYRETVSSALRELRDTHVIQLNRRRIVISSPERLASIAHTE</sequence>
<evidence type="ECO:0000259" key="4">
    <source>
        <dbReference type="PROSITE" id="PS51063"/>
    </source>
</evidence>
<reference evidence="5" key="1">
    <citation type="submission" date="2020-10" db="EMBL/GenBank/DDBJ databases">
        <title>Taxonomic study of unclassified bacteria belonging to the class Ktedonobacteria.</title>
        <authorList>
            <person name="Yabe S."/>
            <person name="Wang C.M."/>
            <person name="Zheng Y."/>
            <person name="Sakai Y."/>
            <person name="Cavaletti L."/>
            <person name="Monciardini P."/>
            <person name="Donadio S."/>
        </authorList>
    </citation>
    <scope>NUCLEOTIDE SEQUENCE</scope>
    <source>
        <strain evidence="5">SOSP1-1</strain>
    </source>
</reference>
<dbReference type="InterPro" id="IPR012318">
    <property type="entry name" value="HTH_CRP"/>
</dbReference>
<evidence type="ECO:0000313" key="5">
    <source>
        <dbReference type="EMBL" id="GHO43101.1"/>
    </source>
</evidence>
<comment type="caution">
    <text evidence="5">The sequence shown here is derived from an EMBL/GenBank/DDBJ whole genome shotgun (WGS) entry which is preliminary data.</text>
</comment>
<dbReference type="InterPro" id="IPR036388">
    <property type="entry name" value="WH-like_DNA-bd_sf"/>
</dbReference>
<dbReference type="SMART" id="SM00419">
    <property type="entry name" value="HTH_CRP"/>
    <property type="match status" value="1"/>
</dbReference>
<feature type="domain" description="HTH crp-type" evidence="4">
    <location>
        <begin position="90"/>
        <end position="161"/>
    </location>
</feature>
<dbReference type="GO" id="GO:0003677">
    <property type="term" value="F:DNA binding"/>
    <property type="evidence" value="ECO:0007669"/>
    <property type="project" value="UniProtKB-KW"/>
</dbReference>
<dbReference type="InterPro" id="IPR014710">
    <property type="entry name" value="RmlC-like_jellyroll"/>
</dbReference>
<dbReference type="Pfam" id="PF13545">
    <property type="entry name" value="HTH_Crp_2"/>
    <property type="match status" value="1"/>
</dbReference>
<dbReference type="PANTHER" id="PTHR24567">
    <property type="entry name" value="CRP FAMILY TRANSCRIPTIONAL REGULATORY PROTEIN"/>
    <property type="match status" value="1"/>
</dbReference>
<dbReference type="PANTHER" id="PTHR24567:SF74">
    <property type="entry name" value="HTH-TYPE TRANSCRIPTIONAL REGULATOR ARCR"/>
    <property type="match status" value="1"/>
</dbReference>
<dbReference type="EMBL" id="BNJF01000001">
    <property type="protein sequence ID" value="GHO43101.1"/>
    <property type="molecule type" value="Genomic_DNA"/>
</dbReference>
<accession>A0A8J3HTQ2</accession>
<proteinExistence type="predicted"/>
<dbReference type="Gene3D" id="2.60.120.10">
    <property type="entry name" value="Jelly Rolls"/>
    <property type="match status" value="1"/>
</dbReference>
<evidence type="ECO:0000256" key="1">
    <source>
        <dbReference type="ARBA" id="ARBA00023015"/>
    </source>
</evidence>
<dbReference type="GO" id="GO:0005829">
    <property type="term" value="C:cytosol"/>
    <property type="evidence" value="ECO:0007669"/>
    <property type="project" value="TreeGrafter"/>
</dbReference>
<dbReference type="SUPFAM" id="SSF51206">
    <property type="entry name" value="cAMP-binding domain-like"/>
    <property type="match status" value="1"/>
</dbReference>
<dbReference type="PROSITE" id="PS51063">
    <property type="entry name" value="HTH_CRP_2"/>
    <property type="match status" value="1"/>
</dbReference>
<evidence type="ECO:0000256" key="3">
    <source>
        <dbReference type="ARBA" id="ARBA00023163"/>
    </source>
</evidence>
<keyword evidence="1" id="KW-0805">Transcription regulation</keyword>
<keyword evidence="2" id="KW-0238">DNA-binding</keyword>